<reference evidence="2" key="1">
    <citation type="submission" date="2022-05" db="EMBL/GenBank/DDBJ databases">
        <title>Megaplasmid of Vibrio parahaemolyticus.</title>
        <authorList>
            <person name="Strauch E."/>
            <person name="Borowiak M."/>
        </authorList>
    </citation>
    <scope>NUCLEOTIDE SEQUENCE</scope>
    <source>
        <strain evidence="2">16-VB00198</strain>
    </source>
</reference>
<proteinExistence type="predicted"/>
<evidence type="ECO:0000256" key="1">
    <source>
        <dbReference type="SAM" id="MobiDB-lite"/>
    </source>
</evidence>
<name>A0AA46UQQ7_VIBPH</name>
<gene>
    <name evidence="2" type="ORF">M5598_16820</name>
</gene>
<sequence length="181" mass="19980">MTQIALDGQILEINSTRVSPSVEIREEDMTGQASGTDGSEQGDKGIVLAVSGLVPFKRARVLKQLMKLSRATENGKRKIYRIGNETAKTLTVRQVRFVGQISADEQEKLMAWKISFRLREYLSVTEAKQQKEDAKASNAEVQATENTKAVDPKPHAAITGTTQVTQSRFETALTQKESQLA</sequence>
<feature type="region of interest" description="Disordered" evidence="1">
    <location>
        <begin position="127"/>
        <end position="181"/>
    </location>
</feature>
<accession>A0AA46UQQ7</accession>
<evidence type="ECO:0000313" key="3">
    <source>
        <dbReference type="Proteomes" id="UP001163036"/>
    </source>
</evidence>
<evidence type="ECO:0000313" key="2">
    <source>
        <dbReference type="EMBL" id="UYV28879.1"/>
    </source>
</evidence>
<dbReference type="RefSeq" id="WP_140260682.1">
    <property type="nucleotide sequence ID" value="NZ_CP097356.1"/>
</dbReference>
<feature type="region of interest" description="Disordered" evidence="1">
    <location>
        <begin position="22"/>
        <end position="41"/>
    </location>
</feature>
<dbReference type="InterPro" id="IPR057869">
    <property type="entry name" value="HP1_YO34"/>
</dbReference>
<dbReference type="Pfam" id="PF25759">
    <property type="entry name" value="HP1_ORF34"/>
    <property type="match status" value="1"/>
</dbReference>
<dbReference type="AlphaFoldDB" id="A0AA46UQQ7"/>
<dbReference type="EMBL" id="CP097356">
    <property type="protein sequence ID" value="UYV28879.1"/>
    <property type="molecule type" value="Genomic_DNA"/>
</dbReference>
<protein>
    <submittedName>
        <fullName evidence="2">Uncharacterized protein</fullName>
    </submittedName>
</protein>
<organism evidence="2 3">
    <name type="scientific">Vibrio parahaemolyticus</name>
    <dbReference type="NCBI Taxonomy" id="670"/>
    <lineage>
        <taxon>Bacteria</taxon>
        <taxon>Pseudomonadati</taxon>
        <taxon>Pseudomonadota</taxon>
        <taxon>Gammaproteobacteria</taxon>
        <taxon>Vibrionales</taxon>
        <taxon>Vibrionaceae</taxon>
        <taxon>Vibrio</taxon>
    </lineage>
</organism>
<feature type="compositionally biased region" description="Polar residues" evidence="1">
    <location>
        <begin position="159"/>
        <end position="181"/>
    </location>
</feature>
<dbReference type="Proteomes" id="UP001163036">
    <property type="component" value="Chromosome 2"/>
</dbReference>